<dbReference type="Gene3D" id="3.30.2230.10">
    <property type="entry name" value="DUSP-like"/>
    <property type="match status" value="1"/>
</dbReference>
<dbReference type="InterPro" id="IPR029071">
    <property type="entry name" value="Ubiquitin-like_domsf"/>
</dbReference>
<dbReference type="AlphaFoldDB" id="A0A8J0UPT9"/>
<keyword evidence="5" id="KW-0963">Cytoplasm</keyword>
<feature type="region of interest" description="Disordered" evidence="12">
    <location>
        <begin position="627"/>
        <end position="699"/>
    </location>
</feature>
<dbReference type="Pfam" id="PF14533">
    <property type="entry name" value="USP7_C2"/>
    <property type="match status" value="1"/>
</dbReference>
<dbReference type="FunFam" id="3.90.70.10:FF:000013">
    <property type="entry name" value="ubiquitin carboxyl-terminal hydrolase 15 isoform X1"/>
    <property type="match status" value="1"/>
</dbReference>
<dbReference type="Proteomes" id="UP000186698">
    <property type="component" value="Chromosome 3L"/>
</dbReference>
<dbReference type="FunFam" id="3.10.20.90:FF:000020">
    <property type="entry name" value="ubiquitin carboxyl-terminal hydrolase 15 isoform X2"/>
    <property type="match status" value="1"/>
</dbReference>
<dbReference type="InterPro" id="IPR018200">
    <property type="entry name" value="USP_CS"/>
</dbReference>
<dbReference type="GO" id="GO:0005634">
    <property type="term" value="C:nucleus"/>
    <property type="evidence" value="ECO:0000318"/>
    <property type="project" value="GO_Central"/>
</dbReference>
<dbReference type="PANTHER" id="PTHR21646:SF28">
    <property type="entry name" value="UBIQUITIN CARBOXYL-TERMINAL HYDROLASE 15"/>
    <property type="match status" value="1"/>
</dbReference>
<dbReference type="InterPro" id="IPR001394">
    <property type="entry name" value="Peptidase_C19_UCH"/>
</dbReference>
<dbReference type="PROSITE" id="PS00972">
    <property type="entry name" value="USP_1"/>
    <property type="match status" value="1"/>
</dbReference>
<dbReference type="Gene3D" id="3.10.20.90">
    <property type="entry name" value="Phosphatidylinositol 3-kinase Catalytic Subunit, Chain A, domain 1"/>
    <property type="match status" value="1"/>
</dbReference>
<evidence type="ECO:0000313" key="15">
    <source>
        <dbReference type="Proteomes" id="UP000186698"/>
    </source>
</evidence>
<dbReference type="InterPro" id="IPR050185">
    <property type="entry name" value="Ub_carboxyl-term_hydrolase"/>
</dbReference>
<comment type="catalytic activity">
    <reaction evidence="1 11">
        <text>Thiol-dependent hydrolysis of ester, thioester, amide, peptide and isopeptide bonds formed by the C-terminal Gly of ubiquitin (a 76-residue protein attached to proteins as an intracellular targeting signal).</text>
        <dbReference type="EC" id="3.4.19.12"/>
    </reaction>
</comment>
<feature type="compositionally biased region" description="Acidic residues" evidence="12">
    <location>
        <begin position="966"/>
        <end position="981"/>
    </location>
</feature>
<dbReference type="SUPFAM" id="SSF54001">
    <property type="entry name" value="Cysteine proteinases"/>
    <property type="match status" value="1"/>
</dbReference>
<evidence type="ECO:0000256" key="8">
    <source>
        <dbReference type="ARBA" id="ARBA00022801"/>
    </source>
</evidence>
<dbReference type="EC" id="3.4.19.12" evidence="11"/>
<dbReference type="InterPro" id="IPR006615">
    <property type="entry name" value="Pept_C19_DUSP"/>
</dbReference>
<evidence type="ECO:0000256" key="3">
    <source>
        <dbReference type="ARBA" id="ARBA00004496"/>
    </source>
</evidence>
<dbReference type="PROSITE" id="PS50235">
    <property type="entry name" value="USP_3"/>
    <property type="match status" value="1"/>
</dbReference>
<keyword evidence="15" id="KW-1185">Reference proteome</keyword>
<evidence type="ECO:0000256" key="10">
    <source>
        <dbReference type="ARBA" id="ARBA00023242"/>
    </source>
</evidence>
<evidence type="ECO:0000256" key="7">
    <source>
        <dbReference type="ARBA" id="ARBA00022786"/>
    </source>
</evidence>
<proteinExistence type="inferred from homology"/>
<keyword evidence="6 11" id="KW-0645">Protease</keyword>
<organism evidence="15 16">
    <name type="scientific">Xenopus laevis</name>
    <name type="common">African clawed frog</name>
    <dbReference type="NCBI Taxonomy" id="8355"/>
    <lineage>
        <taxon>Eukaryota</taxon>
        <taxon>Metazoa</taxon>
        <taxon>Chordata</taxon>
        <taxon>Craniata</taxon>
        <taxon>Vertebrata</taxon>
        <taxon>Euteleostomi</taxon>
        <taxon>Amphibia</taxon>
        <taxon>Batrachia</taxon>
        <taxon>Anura</taxon>
        <taxon>Pipoidea</taxon>
        <taxon>Pipidae</taxon>
        <taxon>Xenopodinae</taxon>
        <taxon>Xenopus</taxon>
        <taxon>Xenopus</taxon>
    </lineage>
</organism>
<reference evidence="16" key="1">
    <citation type="submission" date="2025-08" db="UniProtKB">
        <authorList>
            <consortium name="RefSeq"/>
        </authorList>
    </citation>
    <scope>IDENTIFICATION</scope>
    <source>
        <strain evidence="16">J_2021</strain>
        <tissue evidence="16">Erythrocytes</tissue>
    </source>
</reference>
<feature type="region of interest" description="Disordered" evidence="12">
    <location>
        <begin position="954"/>
        <end position="988"/>
    </location>
</feature>
<dbReference type="CTD" id="108711110"/>
<evidence type="ECO:0000256" key="11">
    <source>
        <dbReference type="RuleBase" id="RU366025"/>
    </source>
</evidence>
<evidence type="ECO:0000313" key="17">
    <source>
        <dbReference type="Xenbase" id="XB-GENE-6485932"/>
    </source>
</evidence>
<dbReference type="KEGG" id="xla:108711110"/>
<dbReference type="PROSITE" id="PS00973">
    <property type="entry name" value="USP_2"/>
    <property type="match status" value="1"/>
</dbReference>
<feature type="domain" description="DUSP" evidence="14">
    <location>
        <begin position="7"/>
        <end position="118"/>
    </location>
</feature>
<comment type="subcellular location">
    <subcellularLocation>
        <location evidence="3">Cytoplasm</location>
    </subcellularLocation>
    <subcellularLocation>
        <location evidence="2">Nucleus</location>
    </subcellularLocation>
</comment>
<dbReference type="Gene3D" id="3.90.70.10">
    <property type="entry name" value="Cysteine proteinases"/>
    <property type="match status" value="2"/>
</dbReference>
<keyword evidence="7 11" id="KW-0833">Ubl conjugation pathway</keyword>
<evidence type="ECO:0000259" key="14">
    <source>
        <dbReference type="PROSITE" id="PS51283"/>
    </source>
</evidence>
<keyword evidence="8 11" id="KW-0378">Hydrolase</keyword>
<dbReference type="PANTHER" id="PTHR21646">
    <property type="entry name" value="UBIQUITIN CARBOXYL-TERMINAL HYDROLASE"/>
    <property type="match status" value="1"/>
</dbReference>
<dbReference type="GO" id="GO:0016579">
    <property type="term" value="P:protein deubiquitination"/>
    <property type="evidence" value="ECO:0007669"/>
    <property type="project" value="InterPro"/>
</dbReference>
<dbReference type="SMART" id="SM00695">
    <property type="entry name" value="DUSP"/>
    <property type="match status" value="1"/>
</dbReference>
<evidence type="ECO:0000256" key="1">
    <source>
        <dbReference type="ARBA" id="ARBA00000707"/>
    </source>
</evidence>
<feature type="compositionally biased region" description="Acidic residues" evidence="12">
    <location>
        <begin position="659"/>
        <end position="676"/>
    </location>
</feature>
<dbReference type="InterPro" id="IPR029346">
    <property type="entry name" value="USP_C"/>
</dbReference>
<dbReference type="GO" id="GO:0140673">
    <property type="term" value="P:transcription elongation-coupled chromatin remodeling"/>
    <property type="evidence" value="ECO:0000318"/>
    <property type="project" value="GO_Central"/>
</dbReference>
<dbReference type="Pfam" id="PF00443">
    <property type="entry name" value="UCH"/>
    <property type="match status" value="1"/>
</dbReference>
<dbReference type="Xenbase" id="XB-GENE-6485932">
    <property type="gene designation" value="usp15.L"/>
</dbReference>
<dbReference type="AGR" id="Xenbase:XB-GENE-6485932"/>
<dbReference type="InterPro" id="IPR038765">
    <property type="entry name" value="Papain-like_cys_pep_sf"/>
</dbReference>
<protein>
    <recommendedName>
        <fullName evidence="11">Ubiquitin carboxyl-terminal hydrolase</fullName>
        <ecNumber evidence="11">3.4.19.12</ecNumber>
    </recommendedName>
</protein>
<evidence type="ECO:0000313" key="16">
    <source>
        <dbReference type="RefSeq" id="XP_018107989.1"/>
    </source>
</evidence>
<dbReference type="FunFam" id="3.90.70.10:FF:000034">
    <property type="entry name" value="ubiquitin carboxyl-terminal hydrolase 15 isoform X1"/>
    <property type="match status" value="1"/>
</dbReference>
<evidence type="ECO:0000256" key="9">
    <source>
        <dbReference type="ARBA" id="ARBA00022807"/>
    </source>
</evidence>
<accession>A0A8J0UPT9</accession>
<evidence type="ECO:0000256" key="6">
    <source>
        <dbReference type="ARBA" id="ARBA00022670"/>
    </source>
</evidence>
<dbReference type="GO" id="GO:0004843">
    <property type="term" value="F:cysteine-type deubiquitinase activity"/>
    <property type="evidence" value="ECO:0007669"/>
    <property type="project" value="UniProtKB-UniRule"/>
</dbReference>
<dbReference type="GeneID" id="108711110"/>
<dbReference type="CDD" id="cd02674">
    <property type="entry name" value="Peptidase_C19R"/>
    <property type="match status" value="1"/>
</dbReference>
<dbReference type="RefSeq" id="XP_018107989.1">
    <property type="nucleotide sequence ID" value="XM_018252500.2"/>
</dbReference>
<dbReference type="SUPFAM" id="SSF54236">
    <property type="entry name" value="Ubiquitin-like"/>
    <property type="match status" value="1"/>
</dbReference>
<dbReference type="Pfam" id="PF14836">
    <property type="entry name" value="Ubiquitin_3"/>
    <property type="match status" value="1"/>
</dbReference>
<name>A0A8J0UPT9_XENLA</name>
<dbReference type="OrthoDB" id="265776at2759"/>
<evidence type="ECO:0000256" key="12">
    <source>
        <dbReference type="SAM" id="MobiDB-lite"/>
    </source>
</evidence>
<dbReference type="SUPFAM" id="SSF143791">
    <property type="entry name" value="DUSP-like"/>
    <property type="match status" value="1"/>
</dbReference>
<keyword evidence="9 11" id="KW-0788">Thiol protease</keyword>
<evidence type="ECO:0000256" key="5">
    <source>
        <dbReference type="ARBA" id="ARBA00022490"/>
    </source>
</evidence>
<dbReference type="GO" id="GO:0005737">
    <property type="term" value="C:cytoplasm"/>
    <property type="evidence" value="ECO:0007669"/>
    <property type="project" value="UniProtKB-SubCell"/>
</dbReference>
<evidence type="ECO:0000256" key="4">
    <source>
        <dbReference type="ARBA" id="ARBA00009085"/>
    </source>
</evidence>
<dbReference type="FunFam" id="3.30.2230.10:FF:000003">
    <property type="entry name" value="ubiquitin carboxyl-terminal hydrolase 15 isoform X1"/>
    <property type="match status" value="1"/>
</dbReference>
<keyword evidence="10" id="KW-0539">Nucleus</keyword>
<feature type="domain" description="USP" evidence="13">
    <location>
        <begin position="287"/>
        <end position="937"/>
    </location>
</feature>
<evidence type="ECO:0000256" key="2">
    <source>
        <dbReference type="ARBA" id="ARBA00004123"/>
    </source>
</evidence>
<dbReference type="PROSITE" id="PS51283">
    <property type="entry name" value="DUSP"/>
    <property type="match status" value="1"/>
</dbReference>
<dbReference type="InterPro" id="IPR028889">
    <property type="entry name" value="USP"/>
</dbReference>
<dbReference type="Pfam" id="PF06337">
    <property type="entry name" value="DUSP"/>
    <property type="match status" value="1"/>
</dbReference>
<dbReference type="GO" id="GO:0006508">
    <property type="term" value="P:proteolysis"/>
    <property type="evidence" value="ECO:0007669"/>
    <property type="project" value="UniProtKB-KW"/>
</dbReference>
<dbReference type="InterPro" id="IPR035927">
    <property type="entry name" value="DUSP-like_sf"/>
</dbReference>
<evidence type="ECO:0000259" key="13">
    <source>
        <dbReference type="PROSITE" id="PS50235"/>
    </source>
</evidence>
<comment type="similarity">
    <text evidence="4 11">Belongs to the peptidase C19 family.</text>
</comment>
<gene>
    <name evidence="16 17" type="primary">usp15.L</name>
</gene>
<sequence>MAEGGVVDLETQRSEVSTLLKTPLRRGDTWYLIDSRWFKQWKKYVGFDSWDKYQMGDQNVYPGPIDNSGLLKDTDTQSLKEHLIDELDYILLPTEGWNKFVSWYSVVESQQPIARKVVEQGMFVKHCKVEVYLTELKLCENGNMNNVVTRRFSKADTIDMIEKEMRTIFSIPDEKETRLWNKYMSNTFEPLNKPESTIQDAGLYQGQMLVIEQKNQEGQWPRGSMPKASDMPNISTLPKILPSSLSNNYNFNSRIVKNSNYCLPSYAAYKNYEYSEPGRQNEQPGLCGLSNLGNTCFMNSAIQCLSNTPPLTEYFLNDKYQDELNMDNPLGMRGEIAKSYAELIKQMWSGKYSYVTPRAFKTQVGRFAPQFSGYQQQDCQELLAFLLDGLHEDLNRIRKKPYIQLKDADGRPDKVRKENVVAEEAWENHIKRNDSIIVDIFHGLFKSTLVCPECSKISVTFDPFCYLTLPLPMKKERALEVYLVRMDPLTKPMQYKVIVPKIGNIMDLCTALSSLSGIAPEKMVVTDIYNHRFHRIFAMDENLSSIMERDDIYVFETSISRTEDTEQVIIPVYLREKFRHTSYSHHHGSTLFGQPFLTTVPRNITEDKLYNLLLLRMCRYVKATNDTEENDGSLHCNKEHTVNGNGPNGIHEEGSPSEMETDEPDDESSQDQELPSENENSQSEDSVGGDNDSENGLCTEDTCKGQSVTGQKKRLFTFQFSNLGSSDITYIKDDTRYIRFDERQLRLDERSYLALDWDPKLKKKFFDENAAEDFEKHESVDFIPQKKAFMKLKDCIELFTTKEKLGAEDPWYCPNCKEHQQATKKLDLWSLPPVLVVHLKRFSYSRYMRDKLDTLVDFPISDLDMSKFLINPNAGPCCYNLIAVSNHYGGMGGGHYTAFAKNKDDGKWYYFDDSSVSTASEEQIVSKAAYVLFYQRQDTITGTGFFPLDKDVKQGASAATGAPQESGEESNEDENDIENENYLEKLDQ</sequence>
<dbReference type="InterPro" id="IPR028135">
    <property type="entry name" value="Ub_USP-typ"/>
</dbReference>